<reference evidence="1" key="1">
    <citation type="journal article" date="2020" name="Nature">
        <title>Giant virus diversity and host interactions through global metagenomics.</title>
        <authorList>
            <person name="Schulz F."/>
            <person name="Roux S."/>
            <person name="Paez-Espino D."/>
            <person name="Jungbluth S."/>
            <person name="Walsh D.A."/>
            <person name="Denef V.J."/>
            <person name="McMahon K.D."/>
            <person name="Konstantinidis K.T."/>
            <person name="Eloe-Fadrosh E.A."/>
            <person name="Kyrpides N.C."/>
            <person name="Woyke T."/>
        </authorList>
    </citation>
    <scope>NUCLEOTIDE SEQUENCE</scope>
    <source>
        <strain evidence="1">GVMAG-M-3300023184-62</strain>
    </source>
</reference>
<evidence type="ECO:0000313" key="1">
    <source>
        <dbReference type="EMBL" id="QHT90060.1"/>
    </source>
</evidence>
<organism evidence="1">
    <name type="scientific">viral metagenome</name>
    <dbReference type="NCBI Taxonomy" id="1070528"/>
    <lineage>
        <taxon>unclassified sequences</taxon>
        <taxon>metagenomes</taxon>
        <taxon>organismal metagenomes</taxon>
    </lineage>
</organism>
<proteinExistence type="predicted"/>
<sequence length="125" mass="14524">MASPYKYHITAHAVMEWAKSELEHVGRIVACEDPNIQYSYALSTVNGMAHLKDALYELVNDPNYADKKEDLLRVHSSVIRVMKNLIKDFNIDMNTIKAFNTKGVLSNLSYLKERKTRKSRKMYRK</sequence>
<protein>
    <submittedName>
        <fullName evidence="1">Uncharacterized protein</fullName>
    </submittedName>
</protein>
<name>A0A6C0IBW3_9ZZZZ</name>
<accession>A0A6C0IBW3</accession>
<dbReference type="AlphaFoldDB" id="A0A6C0IBW3"/>
<dbReference type="EMBL" id="MN740152">
    <property type="protein sequence ID" value="QHT90060.1"/>
    <property type="molecule type" value="Genomic_DNA"/>
</dbReference>